<evidence type="ECO:0000313" key="2">
    <source>
        <dbReference type="EMBL" id="KAF0889153.1"/>
    </source>
</evidence>
<evidence type="ECO:0000256" key="1">
    <source>
        <dbReference type="SAM" id="MobiDB-lite"/>
    </source>
</evidence>
<protein>
    <submittedName>
        <fullName evidence="2">Uncharacterized protein</fullName>
    </submittedName>
</protein>
<organism evidence="2 3">
    <name type="scientific">Oryza meyeriana var. granulata</name>
    <dbReference type="NCBI Taxonomy" id="110450"/>
    <lineage>
        <taxon>Eukaryota</taxon>
        <taxon>Viridiplantae</taxon>
        <taxon>Streptophyta</taxon>
        <taxon>Embryophyta</taxon>
        <taxon>Tracheophyta</taxon>
        <taxon>Spermatophyta</taxon>
        <taxon>Magnoliopsida</taxon>
        <taxon>Liliopsida</taxon>
        <taxon>Poales</taxon>
        <taxon>Poaceae</taxon>
        <taxon>BOP clade</taxon>
        <taxon>Oryzoideae</taxon>
        <taxon>Oryzeae</taxon>
        <taxon>Oryzinae</taxon>
        <taxon>Oryza</taxon>
        <taxon>Oryza meyeriana</taxon>
    </lineage>
</organism>
<feature type="non-terminal residue" evidence="2">
    <location>
        <position position="1"/>
    </location>
</feature>
<accession>A0A6G1BP53</accession>
<gene>
    <name evidence="2" type="ORF">E2562_022424</name>
</gene>
<sequence length="72" mass="8571">YGYPTSRNKDQKKHTTNKELHENNPRNLMLCYLEEHMLDHTSINEIIEIALSNFLWAQTKFMTDKALRYPSS</sequence>
<proteinExistence type="predicted"/>
<dbReference type="EMBL" id="SPHZ02000012">
    <property type="protein sequence ID" value="KAF0889153.1"/>
    <property type="molecule type" value="Genomic_DNA"/>
</dbReference>
<reference evidence="2 3" key="1">
    <citation type="submission" date="2019-11" db="EMBL/GenBank/DDBJ databases">
        <title>Whole genome sequence of Oryza granulata.</title>
        <authorList>
            <person name="Li W."/>
        </authorList>
    </citation>
    <scope>NUCLEOTIDE SEQUENCE [LARGE SCALE GENOMIC DNA]</scope>
    <source>
        <strain evidence="3">cv. Menghai</strain>
        <tissue evidence="2">Leaf</tissue>
    </source>
</reference>
<comment type="caution">
    <text evidence="2">The sequence shown here is derived from an EMBL/GenBank/DDBJ whole genome shotgun (WGS) entry which is preliminary data.</text>
</comment>
<keyword evidence="3" id="KW-1185">Reference proteome</keyword>
<dbReference type="Proteomes" id="UP000479710">
    <property type="component" value="Unassembled WGS sequence"/>
</dbReference>
<dbReference type="AlphaFoldDB" id="A0A6G1BP53"/>
<name>A0A6G1BP53_9ORYZ</name>
<feature type="region of interest" description="Disordered" evidence="1">
    <location>
        <begin position="1"/>
        <end position="21"/>
    </location>
</feature>
<evidence type="ECO:0000313" key="3">
    <source>
        <dbReference type="Proteomes" id="UP000479710"/>
    </source>
</evidence>